<protein>
    <recommendedName>
        <fullName evidence="6">TF-B3 domain-containing protein</fullName>
    </recommendedName>
</protein>
<evidence type="ECO:0000313" key="7">
    <source>
        <dbReference type="EMBL" id="KAK3200442.1"/>
    </source>
</evidence>
<dbReference type="InterPro" id="IPR015300">
    <property type="entry name" value="DNA-bd_pseudobarrel_sf"/>
</dbReference>
<evidence type="ECO:0000256" key="3">
    <source>
        <dbReference type="ARBA" id="ARBA00023125"/>
    </source>
</evidence>
<dbReference type="GO" id="GO:0003677">
    <property type="term" value="F:DNA binding"/>
    <property type="evidence" value="ECO:0007669"/>
    <property type="project" value="UniProtKB-KW"/>
</dbReference>
<accession>A0AAE0E2H8</accession>
<dbReference type="Proteomes" id="UP001281410">
    <property type="component" value="Unassembled WGS sequence"/>
</dbReference>
<dbReference type="InterPro" id="IPR003340">
    <property type="entry name" value="B3_DNA-bd"/>
</dbReference>
<keyword evidence="8" id="KW-1185">Reference proteome</keyword>
<reference evidence="7" key="1">
    <citation type="journal article" date="2023" name="Plant J.">
        <title>Genome sequences and population genomics provide insights into the demographic history, inbreeding, and mutation load of two 'living fossil' tree species of Dipteronia.</title>
        <authorList>
            <person name="Feng Y."/>
            <person name="Comes H.P."/>
            <person name="Chen J."/>
            <person name="Zhu S."/>
            <person name="Lu R."/>
            <person name="Zhang X."/>
            <person name="Li P."/>
            <person name="Qiu J."/>
            <person name="Olsen K.M."/>
            <person name="Qiu Y."/>
        </authorList>
    </citation>
    <scope>NUCLEOTIDE SEQUENCE</scope>
    <source>
        <strain evidence="7">NBL</strain>
    </source>
</reference>
<keyword evidence="4" id="KW-0804">Transcription</keyword>
<dbReference type="AlphaFoldDB" id="A0AAE0E2H8"/>
<dbReference type="GO" id="GO:0005634">
    <property type="term" value="C:nucleus"/>
    <property type="evidence" value="ECO:0007669"/>
    <property type="project" value="UniProtKB-SubCell"/>
</dbReference>
<keyword evidence="5" id="KW-0539">Nucleus</keyword>
<evidence type="ECO:0000256" key="4">
    <source>
        <dbReference type="ARBA" id="ARBA00023163"/>
    </source>
</evidence>
<dbReference type="EMBL" id="JANJYJ010000007">
    <property type="protein sequence ID" value="KAK3200442.1"/>
    <property type="molecule type" value="Genomic_DNA"/>
</dbReference>
<dbReference type="Gene3D" id="2.40.330.10">
    <property type="entry name" value="DNA-binding pseudobarrel domain"/>
    <property type="match status" value="1"/>
</dbReference>
<comment type="caution">
    <text evidence="7">The sequence shown here is derived from an EMBL/GenBank/DDBJ whole genome shotgun (WGS) entry which is preliminary data.</text>
</comment>
<keyword evidence="2" id="KW-0805">Transcription regulation</keyword>
<sequence length="133" mass="15595">MAMPHFKISKLLTNTDITTRKLELPTLILEYIPFMKGDHSMDLKAADIWGQEWELHYYTRPTGQKCPVFTTGWRQFDEAKRLQVGDEFIFYGHQVRVADGELKMLYMIEVKRLISMTFQGESNIITLDVEYLA</sequence>
<dbReference type="Pfam" id="PF02362">
    <property type="entry name" value="B3"/>
    <property type="match status" value="1"/>
</dbReference>
<feature type="domain" description="TF-B3" evidence="6">
    <location>
        <begin position="7"/>
        <end position="112"/>
    </location>
</feature>
<evidence type="ECO:0000256" key="5">
    <source>
        <dbReference type="ARBA" id="ARBA00023242"/>
    </source>
</evidence>
<evidence type="ECO:0000313" key="8">
    <source>
        <dbReference type="Proteomes" id="UP001281410"/>
    </source>
</evidence>
<organism evidence="7 8">
    <name type="scientific">Dipteronia sinensis</name>
    <dbReference type="NCBI Taxonomy" id="43782"/>
    <lineage>
        <taxon>Eukaryota</taxon>
        <taxon>Viridiplantae</taxon>
        <taxon>Streptophyta</taxon>
        <taxon>Embryophyta</taxon>
        <taxon>Tracheophyta</taxon>
        <taxon>Spermatophyta</taxon>
        <taxon>Magnoliopsida</taxon>
        <taxon>eudicotyledons</taxon>
        <taxon>Gunneridae</taxon>
        <taxon>Pentapetalae</taxon>
        <taxon>rosids</taxon>
        <taxon>malvids</taxon>
        <taxon>Sapindales</taxon>
        <taxon>Sapindaceae</taxon>
        <taxon>Hippocastanoideae</taxon>
        <taxon>Acereae</taxon>
        <taxon>Dipteronia</taxon>
    </lineage>
</organism>
<name>A0AAE0E2H8_9ROSI</name>
<dbReference type="CDD" id="cd10017">
    <property type="entry name" value="B3_DNA"/>
    <property type="match status" value="1"/>
</dbReference>
<gene>
    <name evidence="7" type="ORF">Dsin_023857</name>
</gene>
<evidence type="ECO:0000256" key="2">
    <source>
        <dbReference type="ARBA" id="ARBA00023015"/>
    </source>
</evidence>
<proteinExistence type="predicted"/>
<evidence type="ECO:0000256" key="1">
    <source>
        <dbReference type="ARBA" id="ARBA00004123"/>
    </source>
</evidence>
<keyword evidence="3" id="KW-0238">DNA-binding</keyword>
<dbReference type="PROSITE" id="PS50863">
    <property type="entry name" value="B3"/>
    <property type="match status" value="1"/>
</dbReference>
<evidence type="ECO:0000259" key="6">
    <source>
        <dbReference type="PROSITE" id="PS50863"/>
    </source>
</evidence>
<dbReference type="SUPFAM" id="SSF101936">
    <property type="entry name" value="DNA-binding pseudobarrel domain"/>
    <property type="match status" value="1"/>
</dbReference>
<comment type="subcellular location">
    <subcellularLocation>
        <location evidence="1">Nucleus</location>
    </subcellularLocation>
</comment>